<evidence type="ECO:0000256" key="1">
    <source>
        <dbReference type="ARBA" id="ARBA00000085"/>
    </source>
</evidence>
<dbReference type="CDD" id="cd00082">
    <property type="entry name" value="HisKA"/>
    <property type="match status" value="1"/>
</dbReference>
<sequence length="1378" mass="157364">MTRPSSIRQLNYAVAFLLVGLSVIFIWVLTDGYRQFDADQKRLQNIKQAEIELHVIKLLETEAYFAYKISYDHSKELYRKWTESQKQVDQIIYKHFFNKDQSPIFWLDEAWQNQLELRQGLIACSATSSCDKIFNGAWEYPPNELQSVFINSNIKHLYQFTEQNLASLSQFYVRFLQWSLPLDRLFEMSEHYKLHPHANLKDEIANLHLIIQHNGYYLDVDSDLMKEFPQLGQKLANIRQLYLKSMDASIFPILFPEKLSQNPQPATTEQQLLDENWQLLAFLQSLIAAKAEKLTSDRFTYISIQKTILAAIFIGSIFLIILFRKRALFPLRQNEAILQGAAIGIMQTDSKGVIKRVNQAMETIFGYPSQELMNQPLQMLMPTHSPDKHSSDLLQDCLNHNKELNGQKSDGHVFPIELTVSAIQRSSEKEFIVLVNDLTERNEAKRQTELRNKLLNALKDAIETFMAHPENQQEVWKHLLNALLDISESRYGFIGEVIYSDDNQRCLKICAAYCQDAQSEPQSFRTGSARNSDILCQSDSFIDELFQNQKGIIINDVQTPIEQNSPYKTTEIKRYMGVPIYQGKNLVGAYLIANRQSDYLPKMIDFLEPFQATCSVLMASIHQNESQKTLMHELEIARDDALHSKQLAEDAAQAKSIFLANMSHEIRTPMNAIIGMAYLALRTDLNQQQHDYIDKIHRSGQSLLHVINDILDFSKIEAGKLQIENIPMQLEHVIADSVQLLAETANKKGLELVVTYQPTESLGDGGQVLGDPYRLQQILNNLLSNAIKFTEEGFIRVDVNALPKRNHLDIQILVEDTGIGMSQQQLRNLFQEFTQADSSTTRRYGGTGLGLSICKRIIDLMGGVITVESTPQQGSRFTVSLQLPLAPQLSHPDFSGLRDKTALIVDDLQILRSSLKSQLQLFGIHTSNAGSVREAIAILETGNFDFILLDCVMPEESGDILLEHLTKHRPELLGKTLLISAYGTEILREICQKYALNSRLEKPILPSSLYEALLHIQQGKLPEHSASEDKQLRMNLNGVRVLLAEDNQINQQIALELMQSQGVEVTVANNGQEALDKLYEKGPRYFDLLFLDLQMPVKDGYQTAKEIRTKPEYDDFPIFAMTAHVLDQEKQQTNALGLNGHLDKPIDPDKLYQTLERFASQKTMSSSPEKPREKHQDKLPEIEGMNLKFALKMTAGNRELLDRLLEEYWENYHDLADELDMSKPPMTSQSLKELLILVHSFKGVSASLGADQLAEKAQAVEQLLKDDKHQSNTPLLNETIENLLSTHRDVFKALKQYVTGLQSAEEVQEPSKEPPPFSELDPFLISYDSQALKIWHTHKQDFKKHLGFSDYKKVDRDIENFEFDSARKILKQYFAKNE</sequence>
<gene>
    <name evidence="22" type="ORF">H8792_004210</name>
</gene>
<dbReference type="SUPFAM" id="SSF55785">
    <property type="entry name" value="PYP-like sensor domain (PAS domain)"/>
    <property type="match status" value="1"/>
</dbReference>
<dbReference type="InterPro" id="IPR029016">
    <property type="entry name" value="GAF-like_dom_sf"/>
</dbReference>
<dbReference type="PROSITE" id="PS50894">
    <property type="entry name" value="HPT"/>
    <property type="match status" value="1"/>
</dbReference>
<dbReference type="PROSITE" id="PS50109">
    <property type="entry name" value="HIS_KIN"/>
    <property type="match status" value="1"/>
</dbReference>
<feature type="domain" description="Response regulatory" evidence="18">
    <location>
        <begin position="1040"/>
        <end position="1159"/>
    </location>
</feature>
<dbReference type="InterPro" id="IPR008207">
    <property type="entry name" value="Sig_transdc_His_kin_Hpt_dom"/>
</dbReference>
<evidence type="ECO:0000259" key="20">
    <source>
        <dbReference type="PROSITE" id="PS50113"/>
    </source>
</evidence>
<dbReference type="RefSeq" id="WP_185977686.1">
    <property type="nucleotide sequence ID" value="NZ_JACBGI020000004.1"/>
</dbReference>
<evidence type="ECO:0000256" key="4">
    <source>
        <dbReference type="ARBA" id="ARBA00022475"/>
    </source>
</evidence>
<feature type="domain" description="HPt" evidence="21">
    <location>
        <begin position="1197"/>
        <end position="1297"/>
    </location>
</feature>
<dbReference type="InterPro" id="IPR036641">
    <property type="entry name" value="HPT_dom_sf"/>
</dbReference>
<dbReference type="SMART" id="SM00448">
    <property type="entry name" value="REC"/>
    <property type="match status" value="2"/>
</dbReference>
<reference evidence="22 23" key="2">
    <citation type="submission" date="2020-11" db="EMBL/GenBank/DDBJ databases">
        <title>Sulfur oxidizing isolate from Hospital Hole Sinkhole.</title>
        <authorList>
            <person name="Scott K.M."/>
        </authorList>
    </citation>
    <scope>NUCLEOTIDE SEQUENCE [LARGE SCALE GENOMIC DNA]</scope>
    <source>
        <strain evidence="22 23">HH1</strain>
    </source>
</reference>
<dbReference type="InterPro" id="IPR011006">
    <property type="entry name" value="CheY-like_superfamily"/>
</dbReference>
<feature type="domain" description="Histidine kinase" evidence="17">
    <location>
        <begin position="661"/>
        <end position="885"/>
    </location>
</feature>
<keyword evidence="4" id="KW-1003">Cell membrane</keyword>
<dbReference type="InterPro" id="IPR003018">
    <property type="entry name" value="GAF"/>
</dbReference>
<dbReference type="PROSITE" id="PS50110">
    <property type="entry name" value="RESPONSE_REGULATORY"/>
    <property type="match status" value="2"/>
</dbReference>
<keyword evidence="12" id="KW-0902">Two-component regulatory system</keyword>
<dbReference type="SUPFAM" id="SSF47226">
    <property type="entry name" value="Histidine-containing phosphotransfer domain, HPT domain"/>
    <property type="match status" value="1"/>
</dbReference>
<evidence type="ECO:0000259" key="17">
    <source>
        <dbReference type="PROSITE" id="PS50109"/>
    </source>
</evidence>
<feature type="modified residue" description="4-aspartylphosphate" evidence="15">
    <location>
        <position position="950"/>
    </location>
</feature>
<dbReference type="Pfam" id="PF00072">
    <property type="entry name" value="Response_reg"/>
    <property type="match status" value="2"/>
</dbReference>
<comment type="catalytic activity">
    <reaction evidence="1">
        <text>ATP + protein L-histidine = ADP + protein N-phospho-L-histidine.</text>
        <dbReference type="EC" id="2.7.13.3"/>
    </reaction>
</comment>
<evidence type="ECO:0000256" key="14">
    <source>
        <dbReference type="PROSITE-ProRule" id="PRU00110"/>
    </source>
</evidence>
<evidence type="ECO:0000256" key="11">
    <source>
        <dbReference type="ARBA" id="ARBA00022989"/>
    </source>
</evidence>
<dbReference type="EMBL" id="JACBGI020000004">
    <property type="protein sequence ID" value="MBF6057538.1"/>
    <property type="molecule type" value="Genomic_DNA"/>
</dbReference>
<dbReference type="SMART" id="SM00091">
    <property type="entry name" value="PAS"/>
    <property type="match status" value="1"/>
</dbReference>
<dbReference type="EC" id="2.7.13.3" evidence="3"/>
<feature type="modified residue" description="Phosphohistidine" evidence="14">
    <location>
        <position position="1239"/>
    </location>
</feature>
<evidence type="ECO:0000256" key="3">
    <source>
        <dbReference type="ARBA" id="ARBA00012438"/>
    </source>
</evidence>
<keyword evidence="8" id="KW-0547">Nucleotide-binding</keyword>
<dbReference type="Pfam" id="PF01627">
    <property type="entry name" value="Hpt"/>
    <property type="match status" value="1"/>
</dbReference>
<dbReference type="Pfam" id="PF02518">
    <property type="entry name" value="HATPase_c"/>
    <property type="match status" value="1"/>
</dbReference>
<dbReference type="CDD" id="cd00130">
    <property type="entry name" value="PAS"/>
    <property type="match status" value="1"/>
</dbReference>
<dbReference type="InterPro" id="IPR036097">
    <property type="entry name" value="HisK_dim/P_sf"/>
</dbReference>
<dbReference type="PRINTS" id="PR00344">
    <property type="entry name" value="BCTRLSENSOR"/>
</dbReference>
<dbReference type="InterPro" id="IPR035965">
    <property type="entry name" value="PAS-like_dom_sf"/>
</dbReference>
<evidence type="ECO:0000259" key="21">
    <source>
        <dbReference type="PROSITE" id="PS50894"/>
    </source>
</evidence>
<feature type="domain" description="PAC" evidence="20">
    <location>
        <begin position="400"/>
        <end position="450"/>
    </location>
</feature>
<keyword evidence="7 16" id="KW-0812">Transmembrane</keyword>
<dbReference type="PROSITE" id="PS50112">
    <property type="entry name" value="PAS"/>
    <property type="match status" value="1"/>
</dbReference>
<evidence type="ECO:0000259" key="19">
    <source>
        <dbReference type="PROSITE" id="PS50112"/>
    </source>
</evidence>
<evidence type="ECO:0000256" key="16">
    <source>
        <dbReference type="SAM" id="Phobius"/>
    </source>
</evidence>
<dbReference type="NCBIfam" id="TIGR00229">
    <property type="entry name" value="sensory_box"/>
    <property type="match status" value="1"/>
</dbReference>
<keyword evidence="6" id="KW-0808">Transferase</keyword>
<evidence type="ECO:0000256" key="8">
    <source>
        <dbReference type="ARBA" id="ARBA00022741"/>
    </source>
</evidence>
<dbReference type="SUPFAM" id="SSF52172">
    <property type="entry name" value="CheY-like"/>
    <property type="match status" value="2"/>
</dbReference>
<comment type="subcellular location">
    <subcellularLocation>
        <location evidence="2">Cell membrane</location>
        <topology evidence="2">Multi-pass membrane protein</topology>
    </subcellularLocation>
</comment>
<dbReference type="Gene3D" id="3.30.565.10">
    <property type="entry name" value="Histidine kinase-like ATPase, C-terminal domain"/>
    <property type="match status" value="1"/>
</dbReference>
<reference evidence="22 23" key="1">
    <citation type="submission" date="2020-06" db="EMBL/GenBank/DDBJ databases">
        <authorList>
            <person name="Scott K."/>
        </authorList>
    </citation>
    <scope>NUCLEOTIDE SEQUENCE [LARGE SCALE GENOMIC DNA]</scope>
    <source>
        <strain evidence="22 23">HH1</strain>
    </source>
</reference>
<proteinExistence type="predicted"/>
<dbReference type="InterPro" id="IPR005467">
    <property type="entry name" value="His_kinase_dom"/>
</dbReference>
<protein>
    <recommendedName>
        <fullName evidence="3">histidine kinase</fullName>
        <ecNumber evidence="3">2.7.13.3</ecNumber>
    </recommendedName>
</protein>
<dbReference type="InterPro" id="IPR001789">
    <property type="entry name" value="Sig_transdc_resp-reg_receiver"/>
</dbReference>
<evidence type="ECO:0000256" key="2">
    <source>
        <dbReference type="ARBA" id="ARBA00004651"/>
    </source>
</evidence>
<evidence type="ECO:0000313" key="22">
    <source>
        <dbReference type="EMBL" id="MBF6057538.1"/>
    </source>
</evidence>
<keyword evidence="5 15" id="KW-0597">Phosphoprotein</keyword>
<evidence type="ECO:0000256" key="5">
    <source>
        <dbReference type="ARBA" id="ARBA00022553"/>
    </source>
</evidence>
<feature type="domain" description="Response regulatory" evidence="18">
    <location>
        <begin position="901"/>
        <end position="1017"/>
    </location>
</feature>
<dbReference type="InterPro" id="IPR013767">
    <property type="entry name" value="PAS_fold"/>
</dbReference>
<dbReference type="SMART" id="SM00388">
    <property type="entry name" value="HisKA"/>
    <property type="match status" value="1"/>
</dbReference>
<dbReference type="CDD" id="cd16922">
    <property type="entry name" value="HATPase_EvgS-ArcB-TorS-like"/>
    <property type="match status" value="1"/>
</dbReference>
<evidence type="ECO:0000259" key="18">
    <source>
        <dbReference type="PROSITE" id="PS50110"/>
    </source>
</evidence>
<dbReference type="PANTHER" id="PTHR45339:SF1">
    <property type="entry name" value="HYBRID SIGNAL TRANSDUCTION HISTIDINE KINASE J"/>
    <property type="match status" value="1"/>
</dbReference>
<dbReference type="InterPro" id="IPR000700">
    <property type="entry name" value="PAS-assoc_C"/>
</dbReference>
<feature type="transmembrane region" description="Helical" evidence="16">
    <location>
        <begin position="304"/>
        <end position="323"/>
    </location>
</feature>
<evidence type="ECO:0000256" key="15">
    <source>
        <dbReference type="PROSITE-ProRule" id="PRU00169"/>
    </source>
</evidence>
<organism evidence="22 23">
    <name type="scientific">Thiomicrorhabdus heinhorstiae</name>
    <dbReference type="NCBI Taxonomy" id="2748010"/>
    <lineage>
        <taxon>Bacteria</taxon>
        <taxon>Pseudomonadati</taxon>
        <taxon>Pseudomonadota</taxon>
        <taxon>Gammaproteobacteria</taxon>
        <taxon>Thiotrichales</taxon>
        <taxon>Piscirickettsiaceae</taxon>
        <taxon>Thiomicrorhabdus</taxon>
    </lineage>
</organism>
<evidence type="ECO:0000256" key="6">
    <source>
        <dbReference type="ARBA" id="ARBA00022679"/>
    </source>
</evidence>
<keyword evidence="13 16" id="KW-0472">Membrane</keyword>
<keyword evidence="9" id="KW-0418">Kinase</keyword>
<keyword evidence="11 16" id="KW-1133">Transmembrane helix</keyword>
<feature type="modified residue" description="4-aspartylphosphate" evidence="15">
    <location>
        <position position="1092"/>
    </location>
</feature>
<evidence type="ECO:0000256" key="12">
    <source>
        <dbReference type="ARBA" id="ARBA00023012"/>
    </source>
</evidence>
<keyword evidence="10" id="KW-0067">ATP-binding</keyword>
<dbReference type="Gene3D" id="1.20.120.160">
    <property type="entry name" value="HPT domain"/>
    <property type="match status" value="1"/>
</dbReference>
<evidence type="ECO:0000256" key="9">
    <source>
        <dbReference type="ARBA" id="ARBA00022777"/>
    </source>
</evidence>
<dbReference type="Gene3D" id="1.10.287.130">
    <property type="match status" value="1"/>
</dbReference>
<evidence type="ECO:0000256" key="7">
    <source>
        <dbReference type="ARBA" id="ARBA00022692"/>
    </source>
</evidence>
<dbReference type="Pfam" id="PF00989">
    <property type="entry name" value="PAS"/>
    <property type="match status" value="1"/>
</dbReference>
<dbReference type="Pfam" id="PF13185">
    <property type="entry name" value="GAF_2"/>
    <property type="match status" value="1"/>
</dbReference>
<dbReference type="InterPro" id="IPR003594">
    <property type="entry name" value="HATPase_dom"/>
</dbReference>
<feature type="domain" description="PAS" evidence="19">
    <location>
        <begin position="337"/>
        <end position="401"/>
    </location>
</feature>
<comment type="caution">
    <text evidence="22">The sequence shown here is derived from an EMBL/GenBank/DDBJ whole genome shotgun (WGS) entry which is preliminary data.</text>
</comment>
<keyword evidence="23" id="KW-1185">Reference proteome</keyword>
<dbReference type="PROSITE" id="PS50113">
    <property type="entry name" value="PAC"/>
    <property type="match status" value="1"/>
</dbReference>
<dbReference type="Gene3D" id="3.30.450.20">
    <property type="entry name" value="PAS domain"/>
    <property type="match status" value="1"/>
</dbReference>
<evidence type="ECO:0000313" key="23">
    <source>
        <dbReference type="Proteomes" id="UP001193680"/>
    </source>
</evidence>
<dbReference type="InterPro" id="IPR003661">
    <property type="entry name" value="HisK_dim/P_dom"/>
</dbReference>
<feature type="transmembrane region" description="Helical" evidence="16">
    <location>
        <begin position="12"/>
        <end position="30"/>
    </location>
</feature>
<evidence type="ECO:0000256" key="13">
    <source>
        <dbReference type="ARBA" id="ARBA00023136"/>
    </source>
</evidence>
<dbReference type="InterPro" id="IPR004358">
    <property type="entry name" value="Sig_transdc_His_kin-like_C"/>
</dbReference>
<dbReference type="Gene3D" id="3.30.450.40">
    <property type="match status" value="1"/>
</dbReference>
<dbReference type="Proteomes" id="UP001193680">
    <property type="component" value="Unassembled WGS sequence"/>
</dbReference>
<dbReference type="Gene3D" id="3.40.50.2300">
    <property type="match status" value="2"/>
</dbReference>
<dbReference type="SUPFAM" id="SSF55874">
    <property type="entry name" value="ATPase domain of HSP90 chaperone/DNA topoisomerase II/histidine kinase"/>
    <property type="match status" value="1"/>
</dbReference>
<dbReference type="InterPro" id="IPR000014">
    <property type="entry name" value="PAS"/>
</dbReference>
<dbReference type="SMART" id="SM00387">
    <property type="entry name" value="HATPase_c"/>
    <property type="match status" value="1"/>
</dbReference>
<name>A0ABS0BUM9_9GAMM</name>
<dbReference type="Pfam" id="PF00512">
    <property type="entry name" value="HisKA"/>
    <property type="match status" value="1"/>
</dbReference>
<dbReference type="InterPro" id="IPR036890">
    <property type="entry name" value="HATPase_C_sf"/>
</dbReference>
<dbReference type="PANTHER" id="PTHR45339">
    <property type="entry name" value="HYBRID SIGNAL TRANSDUCTION HISTIDINE KINASE J"/>
    <property type="match status" value="1"/>
</dbReference>
<evidence type="ECO:0000256" key="10">
    <source>
        <dbReference type="ARBA" id="ARBA00022840"/>
    </source>
</evidence>
<dbReference type="CDD" id="cd17546">
    <property type="entry name" value="REC_hyHK_CKI1_RcsC-like"/>
    <property type="match status" value="1"/>
</dbReference>
<accession>A0ABS0BUM9</accession>
<dbReference type="SUPFAM" id="SSF47384">
    <property type="entry name" value="Homodimeric domain of signal transducing histidine kinase"/>
    <property type="match status" value="1"/>
</dbReference>